<dbReference type="EMBL" id="JACHFW010000008">
    <property type="protein sequence ID" value="MBB5265001.1"/>
    <property type="molecule type" value="Genomic_DNA"/>
</dbReference>
<protein>
    <submittedName>
        <fullName evidence="1">Acyl carrier protein</fullName>
    </submittedName>
</protein>
<dbReference type="RefSeq" id="WP_183774272.1">
    <property type="nucleotide sequence ID" value="NZ_JACHFW010000008.1"/>
</dbReference>
<proteinExistence type="predicted"/>
<name>A0A7W8M639_9FIRM</name>
<dbReference type="Gene3D" id="1.10.1200.10">
    <property type="entry name" value="ACP-like"/>
    <property type="match status" value="1"/>
</dbReference>
<organism evidence="1 2">
    <name type="scientific">Catenibacillus scindens</name>
    <dbReference type="NCBI Taxonomy" id="673271"/>
    <lineage>
        <taxon>Bacteria</taxon>
        <taxon>Bacillati</taxon>
        <taxon>Bacillota</taxon>
        <taxon>Clostridia</taxon>
        <taxon>Lachnospirales</taxon>
        <taxon>Lachnospiraceae</taxon>
        <taxon>Catenibacillus</taxon>
    </lineage>
</organism>
<evidence type="ECO:0000313" key="2">
    <source>
        <dbReference type="Proteomes" id="UP000543642"/>
    </source>
</evidence>
<evidence type="ECO:0000313" key="1">
    <source>
        <dbReference type="EMBL" id="MBB5265001.1"/>
    </source>
</evidence>
<dbReference type="InterPro" id="IPR036736">
    <property type="entry name" value="ACP-like_sf"/>
</dbReference>
<dbReference type="AlphaFoldDB" id="A0A7W8M639"/>
<comment type="caution">
    <text evidence="1">The sequence shown here is derived from an EMBL/GenBank/DDBJ whole genome shotgun (WGS) entry which is preliminary data.</text>
</comment>
<keyword evidence="2" id="KW-1185">Reference proteome</keyword>
<dbReference type="Proteomes" id="UP000543642">
    <property type="component" value="Unassembled WGS sequence"/>
</dbReference>
<sequence>MEKLIEILEDIQPGVDYATCENLIDGQILNSLTILALVAEIEDAFDVVIPAVWILPENFNSAARIWDLICRLKEEDN</sequence>
<reference evidence="1 2" key="1">
    <citation type="submission" date="2020-08" db="EMBL/GenBank/DDBJ databases">
        <title>Genomic Encyclopedia of Type Strains, Phase IV (KMG-IV): sequencing the most valuable type-strain genomes for metagenomic binning, comparative biology and taxonomic classification.</title>
        <authorList>
            <person name="Goeker M."/>
        </authorList>
    </citation>
    <scope>NUCLEOTIDE SEQUENCE [LARGE SCALE GENOMIC DNA]</scope>
    <source>
        <strain evidence="1 2">DSM 106146</strain>
    </source>
</reference>
<accession>A0A7W8M639</accession>
<gene>
    <name evidence="1" type="ORF">HNP82_002140</name>
</gene>
<dbReference type="SUPFAM" id="SSF47336">
    <property type="entry name" value="ACP-like"/>
    <property type="match status" value="1"/>
</dbReference>